<comment type="catalytic activity">
    <reaction evidence="1">
        <text>ATP + protein L-histidine = ADP + protein N-phospho-L-histidine.</text>
        <dbReference type="EC" id="2.7.13.3"/>
    </reaction>
</comment>
<dbReference type="SMART" id="SM00091">
    <property type="entry name" value="PAS"/>
    <property type="match status" value="5"/>
</dbReference>
<dbReference type="InterPro" id="IPR036097">
    <property type="entry name" value="HisK_dim/P_sf"/>
</dbReference>
<feature type="domain" description="PAS" evidence="7">
    <location>
        <begin position="291"/>
        <end position="361"/>
    </location>
</feature>
<dbReference type="InterPro" id="IPR052162">
    <property type="entry name" value="Sensor_kinase/Photoreceptor"/>
</dbReference>
<dbReference type="InterPro" id="IPR003594">
    <property type="entry name" value="HATPase_dom"/>
</dbReference>
<evidence type="ECO:0000313" key="10">
    <source>
        <dbReference type="Proteomes" id="UP001262582"/>
    </source>
</evidence>
<evidence type="ECO:0000256" key="2">
    <source>
        <dbReference type="ARBA" id="ARBA00012438"/>
    </source>
</evidence>
<reference evidence="9 10" key="1">
    <citation type="submission" date="2023-09" db="EMBL/GenBank/DDBJ databases">
        <authorList>
            <person name="Rey-Velasco X."/>
        </authorList>
    </citation>
    <scope>NUCLEOTIDE SEQUENCE [LARGE SCALE GENOMIC DNA]</scope>
    <source>
        <strain evidence="9 10">F117</strain>
    </source>
</reference>
<keyword evidence="4" id="KW-0808">Transferase</keyword>
<dbReference type="Pfam" id="PF08448">
    <property type="entry name" value="PAS_4"/>
    <property type="match status" value="2"/>
</dbReference>
<dbReference type="InterPro" id="IPR013655">
    <property type="entry name" value="PAS_fold_3"/>
</dbReference>
<dbReference type="InterPro" id="IPR005467">
    <property type="entry name" value="His_kinase_dom"/>
</dbReference>
<dbReference type="SMART" id="SM00387">
    <property type="entry name" value="HATPase_c"/>
    <property type="match status" value="1"/>
</dbReference>
<feature type="domain" description="PAS" evidence="7">
    <location>
        <begin position="547"/>
        <end position="617"/>
    </location>
</feature>
<protein>
    <recommendedName>
        <fullName evidence="2">histidine kinase</fullName>
        <ecNumber evidence="2">2.7.13.3</ecNumber>
    </recommendedName>
</protein>
<accession>A0ABU3D9P3</accession>
<dbReference type="InterPro" id="IPR000014">
    <property type="entry name" value="PAS"/>
</dbReference>
<dbReference type="EMBL" id="JAVRHK010000011">
    <property type="protein sequence ID" value="MDT0677703.1"/>
    <property type="molecule type" value="Genomic_DNA"/>
</dbReference>
<evidence type="ECO:0000259" key="8">
    <source>
        <dbReference type="PROSITE" id="PS50113"/>
    </source>
</evidence>
<dbReference type="PANTHER" id="PTHR43304">
    <property type="entry name" value="PHYTOCHROME-LIKE PROTEIN CPH1"/>
    <property type="match status" value="1"/>
</dbReference>
<dbReference type="Gene3D" id="3.30.565.10">
    <property type="entry name" value="Histidine kinase-like ATPase, C-terminal domain"/>
    <property type="match status" value="1"/>
</dbReference>
<dbReference type="PANTHER" id="PTHR43304:SF1">
    <property type="entry name" value="PAC DOMAIN-CONTAINING PROTEIN"/>
    <property type="match status" value="1"/>
</dbReference>
<sequence>MYFSRGFTGFKYSLRNNMMKNSFAGSNSMIENKLVAKNFAASVIYTVREPVLILDKDSEFVDANAGFYSVFEIEGEELLVSEMNNNKGIFREFKEILKRKLTAGEGIKDYKFVCDFPKAQVKSFLVNANYTNDAKDNGALILISFKELDTVEPKGTEEKNNLVNLHEIFSQAPAMICLLRGPEHVFDFANENYFQLVGHRNIIGKNVREALPEIEDQGFFEMLDGVYQSGEVFKGKELPVKLDVGEKELKNSYLDFVYQPILNASEEVSGIFVHAVDITEKVAARRKIEESENELRYLIDTVPAIIWITKLDGQNYYLNKNWYKYTGQTVSEGRDFGWLNAVHPDDRQRVDNIFTKAVKNREGCHMTFRLRNKDGSYRWVLDSGRPMLSAEGEYEGMIGTVIDVHEEKIKEQLVREKEHRIRSIIEEATVATALYTGKEMKIEIANDAMVELWGKDHSVIGTMLHEALPELEGQPFHELLQGVYNTGETYWGKEDPVDLVIDGKLQTGYFNFTYKALRDENGDIYGILNMAVDVSETVRSKELLKESESRFRQMADLMPEKVANTDAEGNFIYFNQGWLEYTGLKSEQLAAKGWANFIHPDEKEAFQKNWQNSLDTGSDFEMEFRYKNKHRQYNWHLSRAEAITDENGKIQMWICTATEIQRLKAEEKRKEDFLKMVSHELKTPITSIKGYVQFLLSLLNNEEEVQLSAIPFKTSLERMDHQIVRLTRLISEMLDLTRIEKNKLELQKQTFCLNTLVAETVQDIEYTNTQHKIVITAKEECWIHADKDRIGQVLINLVTNSIKYSPFNWEIEVKIEKSSVDKVLVSVKDFGIGIDKQNQQKIFKRFYRIDEKSEETYSGFGIGLYLAREIIERHNGIIEVKSEIGRGSVFTFTLDAASEEL</sequence>
<keyword evidence="10" id="KW-1185">Reference proteome</keyword>
<dbReference type="CDD" id="cd00130">
    <property type="entry name" value="PAS"/>
    <property type="match status" value="2"/>
</dbReference>
<keyword evidence="5" id="KW-0418">Kinase</keyword>
<dbReference type="EC" id="2.7.13.3" evidence="2"/>
<dbReference type="Proteomes" id="UP001262582">
    <property type="component" value="Unassembled WGS sequence"/>
</dbReference>
<dbReference type="PROSITE" id="PS50113">
    <property type="entry name" value="PAC"/>
    <property type="match status" value="2"/>
</dbReference>
<evidence type="ECO:0000256" key="3">
    <source>
        <dbReference type="ARBA" id="ARBA00022553"/>
    </source>
</evidence>
<dbReference type="CDD" id="cd00082">
    <property type="entry name" value="HisKA"/>
    <property type="match status" value="1"/>
</dbReference>
<dbReference type="SUPFAM" id="SSF55874">
    <property type="entry name" value="ATPase domain of HSP90 chaperone/DNA topoisomerase II/histidine kinase"/>
    <property type="match status" value="1"/>
</dbReference>
<dbReference type="Pfam" id="PF00512">
    <property type="entry name" value="HisKA"/>
    <property type="match status" value="1"/>
</dbReference>
<dbReference type="InterPro" id="IPR013656">
    <property type="entry name" value="PAS_4"/>
</dbReference>
<feature type="domain" description="PAC" evidence="8">
    <location>
        <begin position="620"/>
        <end position="672"/>
    </location>
</feature>
<evidence type="ECO:0000256" key="1">
    <source>
        <dbReference type="ARBA" id="ARBA00000085"/>
    </source>
</evidence>
<organism evidence="9 10">
    <name type="scientific">Autumnicola musiva</name>
    <dbReference type="NCBI Taxonomy" id="3075589"/>
    <lineage>
        <taxon>Bacteria</taxon>
        <taxon>Pseudomonadati</taxon>
        <taxon>Bacteroidota</taxon>
        <taxon>Flavobacteriia</taxon>
        <taxon>Flavobacteriales</taxon>
        <taxon>Flavobacteriaceae</taxon>
        <taxon>Autumnicola</taxon>
    </lineage>
</organism>
<feature type="domain" description="Histidine kinase" evidence="6">
    <location>
        <begin position="676"/>
        <end position="898"/>
    </location>
</feature>
<dbReference type="Pfam" id="PF02518">
    <property type="entry name" value="HATPase_c"/>
    <property type="match status" value="1"/>
</dbReference>
<gene>
    <name evidence="9" type="ORF">RM539_14040</name>
</gene>
<dbReference type="SUPFAM" id="SSF55785">
    <property type="entry name" value="PYP-like sensor domain (PAS domain)"/>
    <property type="match status" value="4"/>
</dbReference>
<evidence type="ECO:0000259" key="7">
    <source>
        <dbReference type="PROSITE" id="PS50112"/>
    </source>
</evidence>
<dbReference type="SMART" id="SM00388">
    <property type="entry name" value="HisKA"/>
    <property type="match status" value="1"/>
</dbReference>
<dbReference type="Pfam" id="PF08447">
    <property type="entry name" value="PAS_3"/>
    <property type="match status" value="2"/>
</dbReference>
<evidence type="ECO:0000313" key="9">
    <source>
        <dbReference type="EMBL" id="MDT0677703.1"/>
    </source>
</evidence>
<keyword evidence="3" id="KW-0597">Phosphoprotein</keyword>
<dbReference type="Gene3D" id="3.30.450.20">
    <property type="entry name" value="PAS domain"/>
    <property type="match status" value="4"/>
</dbReference>
<dbReference type="InterPro" id="IPR000700">
    <property type="entry name" value="PAS-assoc_C"/>
</dbReference>
<evidence type="ECO:0000256" key="5">
    <source>
        <dbReference type="ARBA" id="ARBA00022777"/>
    </source>
</evidence>
<name>A0ABU3D9P3_9FLAO</name>
<dbReference type="PROSITE" id="PS50112">
    <property type="entry name" value="PAS"/>
    <property type="match status" value="2"/>
</dbReference>
<dbReference type="SUPFAM" id="SSF47384">
    <property type="entry name" value="Homodimeric domain of signal transducing histidine kinase"/>
    <property type="match status" value="1"/>
</dbReference>
<dbReference type="Gene3D" id="1.10.287.130">
    <property type="match status" value="1"/>
</dbReference>
<feature type="domain" description="PAC" evidence="8">
    <location>
        <begin position="364"/>
        <end position="416"/>
    </location>
</feature>
<dbReference type="InterPro" id="IPR001610">
    <property type="entry name" value="PAC"/>
</dbReference>
<dbReference type="NCBIfam" id="TIGR00229">
    <property type="entry name" value="sensory_box"/>
    <property type="match status" value="2"/>
</dbReference>
<dbReference type="InterPro" id="IPR036890">
    <property type="entry name" value="HATPase_C_sf"/>
</dbReference>
<evidence type="ECO:0000256" key="4">
    <source>
        <dbReference type="ARBA" id="ARBA00022679"/>
    </source>
</evidence>
<dbReference type="InterPro" id="IPR035965">
    <property type="entry name" value="PAS-like_dom_sf"/>
</dbReference>
<dbReference type="SMART" id="SM00086">
    <property type="entry name" value="PAC"/>
    <property type="match status" value="2"/>
</dbReference>
<dbReference type="PRINTS" id="PR00344">
    <property type="entry name" value="BCTRLSENSOR"/>
</dbReference>
<proteinExistence type="predicted"/>
<dbReference type="InterPro" id="IPR004358">
    <property type="entry name" value="Sig_transdc_His_kin-like_C"/>
</dbReference>
<dbReference type="PROSITE" id="PS50109">
    <property type="entry name" value="HIS_KIN"/>
    <property type="match status" value="1"/>
</dbReference>
<dbReference type="InterPro" id="IPR003661">
    <property type="entry name" value="HisK_dim/P_dom"/>
</dbReference>
<dbReference type="RefSeq" id="WP_311504047.1">
    <property type="nucleotide sequence ID" value="NZ_JAVRHK010000011.1"/>
</dbReference>
<evidence type="ECO:0000259" key="6">
    <source>
        <dbReference type="PROSITE" id="PS50109"/>
    </source>
</evidence>
<comment type="caution">
    <text evidence="9">The sequence shown here is derived from an EMBL/GenBank/DDBJ whole genome shotgun (WGS) entry which is preliminary data.</text>
</comment>